<accession>A0A395HNC4</accession>
<name>A0A395HNC4_ASPHC</name>
<protein>
    <recommendedName>
        <fullName evidence="1">F-box domain-containing protein</fullName>
    </recommendedName>
</protein>
<dbReference type="InterPro" id="IPR001810">
    <property type="entry name" value="F-box_dom"/>
</dbReference>
<evidence type="ECO:0000313" key="3">
    <source>
        <dbReference type="Proteomes" id="UP000248961"/>
    </source>
</evidence>
<proteinExistence type="predicted"/>
<dbReference type="RefSeq" id="XP_025547492.1">
    <property type="nucleotide sequence ID" value="XM_025697293.1"/>
</dbReference>
<dbReference type="GeneID" id="37201582"/>
<dbReference type="SUPFAM" id="SSF81383">
    <property type="entry name" value="F-box domain"/>
    <property type="match status" value="1"/>
</dbReference>
<dbReference type="AlphaFoldDB" id="A0A395HNC4"/>
<feature type="domain" description="F-box" evidence="1">
    <location>
        <begin position="3"/>
        <end position="56"/>
    </location>
</feature>
<organism evidence="2 3">
    <name type="scientific">Aspergillus homomorphus (strain CBS 101889)</name>
    <dbReference type="NCBI Taxonomy" id="1450537"/>
    <lineage>
        <taxon>Eukaryota</taxon>
        <taxon>Fungi</taxon>
        <taxon>Dikarya</taxon>
        <taxon>Ascomycota</taxon>
        <taxon>Pezizomycotina</taxon>
        <taxon>Eurotiomycetes</taxon>
        <taxon>Eurotiomycetidae</taxon>
        <taxon>Eurotiales</taxon>
        <taxon>Aspergillaceae</taxon>
        <taxon>Aspergillus</taxon>
        <taxon>Aspergillus subgen. Circumdati</taxon>
    </lineage>
</organism>
<dbReference type="Proteomes" id="UP000248961">
    <property type="component" value="Unassembled WGS sequence"/>
</dbReference>
<dbReference type="VEuPathDB" id="FungiDB:BO97DRAFT_428477"/>
<sequence>MASPSLDKFPQELLWLIFDLLDVKTLGILRGVCQELKTRTNVLWQCHQLSPLFVRLNPDNPTRVHLRPLPEWFKCRAQVREYQALQASRHLVFQLPWAKFVCNGEELYYLNCSIIEAGLLALGRNLIDRNDHVDRTALHSLTFFASSLQEAT</sequence>
<evidence type="ECO:0000313" key="2">
    <source>
        <dbReference type="EMBL" id="RAL08338.1"/>
    </source>
</evidence>
<keyword evidence="3" id="KW-1185">Reference proteome</keyword>
<dbReference type="PROSITE" id="PS50181">
    <property type="entry name" value="FBOX"/>
    <property type="match status" value="1"/>
</dbReference>
<reference evidence="2 3" key="1">
    <citation type="submission" date="2018-02" db="EMBL/GenBank/DDBJ databases">
        <title>The genomes of Aspergillus section Nigri reveals drivers in fungal speciation.</title>
        <authorList>
            <consortium name="DOE Joint Genome Institute"/>
            <person name="Vesth T.C."/>
            <person name="Nybo J."/>
            <person name="Theobald S."/>
            <person name="Brandl J."/>
            <person name="Frisvad J.C."/>
            <person name="Nielsen K.F."/>
            <person name="Lyhne E.K."/>
            <person name="Kogle M.E."/>
            <person name="Kuo A."/>
            <person name="Riley R."/>
            <person name="Clum A."/>
            <person name="Nolan M."/>
            <person name="Lipzen A."/>
            <person name="Salamov A."/>
            <person name="Henrissat B."/>
            <person name="Wiebenga A."/>
            <person name="De vries R.P."/>
            <person name="Grigoriev I.V."/>
            <person name="Mortensen U.H."/>
            <person name="Andersen M.R."/>
            <person name="Baker S.E."/>
        </authorList>
    </citation>
    <scope>NUCLEOTIDE SEQUENCE [LARGE SCALE GENOMIC DNA]</scope>
    <source>
        <strain evidence="2 3">CBS 101889</strain>
    </source>
</reference>
<gene>
    <name evidence="2" type="ORF">BO97DRAFT_428477</name>
</gene>
<dbReference type="InterPro" id="IPR036047">
    <property type="entry name" value="F-box-like_dom_sf"/>
</dbReference>
<evidence type="ECO:0000259" key="1">
    <source>
        <dbReference type="PROSITE" id="PS50181"/>
    </source>
</evidence>
<dbReference type="EMBL" id="KZ824316">
    <property type="protein sequence ID" value="RAL08338.1"/>
    <property type="molecule type" value="Genomic_DNA"/>
</dbReference>